<dbReference type="GO" id="GO:0005975">
    <property type="term" value="P:carbohydrate metabolic process"/>
    <property type="evidence" value="ECO:0007669"/>
    <property type="project" value="InterPro"/>
</dbReference>
<protein>
    <submittedName>
        <fullName evidence="4">Polysaccharide deacetylase</fullName>
    </submittedName>
</protein>
<dbReference type="InterPro" id="IPR011330">
    <property type="entry name" value="Glyco_hydro/deAcase_b/a-brl"/>
</dbReference>
<evidence type="ECO:0000259" key="3">
    <source>
        <dbReference type="PROSITE" id="PS51677"/>
    </source>
</evidence>
<dbReference type="PANTHER" id="PTHR34216">
    <property type="match status" value="1"/>
</dbReference>
<dbReference type="STRING" id="1503961.SAMN05421736_107112"/>
<name>A0A1H3R011_9BACI</name>
<dbReference type="GO" id="GO:0016810">
    <property type="term" value="F:hydrolase activity, acting on carbon-nitrogen (but not peptide) bonds"/>
    <property type="evidence" value="ECO:0007669"/>
    <property type="project" value="InterPro"/>
</dbReference>
<dbReference type="CDD" id="cd10966">
    <property type="entry name" value="CE4_yadE_5s"/>
    <property type="match status" value="1"/>
</dbReference>
<dbReference type="PANTHER" id="PTHR34216:SF3">
    <property type="entry name" value="POLY-BETA-1,6-N-ACETYL-D-GLUCOSAMINE N-DEACETYLASE"/>
    <property type="match status" value="1"/>
</dbReference>
<dbReference type="SUPFAM" id="SSF88713">
    <property type="entry name" value="Glycoside hydrolase/deacetylase"/>
    <property type="match status" value="1"/>
</dbReference>
<dbReference type="EMBL" id="FNPI01000007">
    <property type="protein sequence ID" value="SDZ18578.1"/>
    <property type="molecule type" value="Genomic_DNA"/>
</dbReference>
<dbReference type="InterPro" id="IPR051398">
    <property type="entry name" value="Polysacch_Deacetylase"/>
</dbReference>
<organism evidence="4 5">
    <name type="scientific">Evansella caseinilytica</name>
    <dbReference type="NCBI Taxonomy" id="1503961"/>
    <lineage>
        <taxon>Bacteria</taxon>
        <taxon>Bacillati</taxon>
        <taxon>Bacillota</taxon>
        <taxon>Bacilli</taxon>
        <taxon>Bacillales</taxon>
        <taxon>Bacillaceae</taxon>
        <taxon>Evansella</taxon>
    </lineage>
</organism>
<dbReference type="OrthoDB" id="9778320at2"/>
<evidence type="ECO:0000256" key="2">
    <source>
        <dbReference type="ARBA" id="ARBA00022729"/>
    </source>
</evidence>
<dbReference type="Proteomes" id="UP000198935">
    <property type="component" value="Unassembled WGS sequence"/>
</dbReference>
<evidence type="ECO:0000313" key="4">
    <source>
        <dbReference type="EMBL" id="SDZ18578.1"/>
    </source>
</evidence>
<sequence>MMKRPANFLLLTIFFVHFAILVTYFIGNFDAIVHAKYVFAAEKPIQVEHQPQIRTFNLEDEGQADMVPVLMYHRIIDENDLTTVHFDEQGELYGTIITLNQFEEQMKYLHDEEYTALTLHEFQAFMKEDLEVPKNSVLITFDDGFKDNYVNAYPVLKEYGFHATLFMISGRIDRDPRDYDPLDAQFLSVAEIEAGADVFQYMSHTHMFHERDENGEAYLVSKDKESILTDIETSLYILGDKTAFAYPFGEYDDDTLDVLKELEIEMAFTIQDGMAKRGDSLFEIPRRGIYHATTLEIFKNLITYE</sequence>
<gene>
    <name evidence="4" type="ORF">SAMN05421736_107112</name>
</gene>
<evidence type="ECO:0000256" key="1">
    <source>
        <dbReference type="ARBA" id="ARBA00004613"/>
    </source>
</evidence>
<dbReference type="InterPro" id="IPR002509">
    <property type="entry name" value="NODB_dom"/>
</dbReference>
<accession>A0A1H3R011</accession>
<keyword evidence="5" id="KW-1185">Reference proteome</keyword>
<reference evidence="5" key="1">
    <citation type="submission" date="2016-10" db="EMBL/GenBank/DDBJ databases">
        <authorList>
            <person name="Varghese N."/>
            <person name="Submissions S."/>
        </authorList>
    </citation>
    <scope>NUCLEOTIDE SEQUENCE [LARGE SCALE GENOMIC DNA]</scope>
    <source>
        <strain evidence="5">SP</strain>
    </source>
</reference>
<evidence type="ECO:0000313" key="5">
    <source>
        <dbReference type="Proteomes" id="UP000198935"/>
    </source>
</evidence>
<dbReference type="PROSITE" id="PS51677">
    <property type="entry name" value="NODB"/>
    <property type="match status" value="1"/>
</dbReference>
<dbReference type="Pfam" id="PF01522">
    <property type="entry name" value="Polysacc_deac_1"/>
    <property type="match status" value="1"/>
</dbReference>
<dbReference type="AlphaFoldDB" id="A0A1H3R011"/>
<comment type="subcellular location">
    <subcellularLocation>
        <location evidence="1">Secreted</location>
    </subcellularLocation>
</comment>
<dbReference type="Gene3D" id="3.20.20.370">
    <property type="entry name" value="Glycoside hydrolase/deacetylase"/>
    <property type="match status" value="1"/>
</dbReference>
<keyword evidence="2" id="KW-0732">Signal</keyword>
<dbReference type="GO" id="GO:0005576">
    <property type="term" value="C:extracellular region"/>
    <property type="evidence" value="ECO:0007669"/>
    <property type="project" value="UniProtKB-SubCell"/>
</dbReference>
<proteinExistence type="predicted"/>
<feature type="domain" description="NodB homology" evidence="3">
    <location>
        <begin position="135"/>
        <end position="305"/>
    </location>
</feature>